<dbReference type="GO" id="GO:0051213">
    <property type="term" value="F:dioxygenase activity"/>
    <property type="evidence" value="ECO:0007669"/>
    <property type="project" value="UniProtKB-KW"/>
</dbReference>
<dbReference type="Gene3D" id="3.10.450.50">
    <property type="match status" value="1"/>
</dbReference>
<evidence type="ECO:0000256" key="4">
    <source>
        <dbReference type="ARBA" id="ARBA00022964"/>
    </source>
</evidence>
<dbReference type="PANTHER" id="PTHR41534">
    <property type="entry name" value="BLR3401 PROTEIN"/>
    <property type="match status" value="1"/>
</dbReference>
<comment type="similarity">
    <text evidence="2">Belongs to the bacterial ring-hydroxylating dioxygenase beta subunit family.</text>
</comment>
<evidence type="ECO:0000256" key="1">
    <source>
        <dbReference type="ARBA" id="ARBA00005211"/>
    </source>
</evidence>
<name>G7UVF1_PSEUP</name>
<dbReference type="EMBL" id="CP003093">
    <property type="protein sequence ID" value="AER57612.1"/>
    <property type="molecule type" value="Genomic_DNA"/>
</dbReference>
<dbReference type="InterPro" id="IPR032710">
    <property type="entry name" value="NTF2-like_dom_sf"/>
</dbReference>
<dbReference type="InterPro" id="IPR000391">
    <property type="entry name" value="Rng_hydr_dOase-bsu"/>
</dbReference>
<dbReference type="Pfam" id="PF00866">
    <property type="entry name" value="Ring_hydroxyl_B"/>
    <property type="match status" value="1"/>
</dbReference>
<evidence type="ECO:0000256" key="2">
    <source>
        <dbReference type="ARBA" id="ARBA00009570"/>
    </source>
</evidence>
<dbReference type="HOGENOM" id="CLU_137193_0_0_6"/>
<accession>G7UVF1</accession>
<protein>
    <submittedName>
        <fullName evidence="6">Small subunit aromatic oxygenase</fullName>
    </submittedName>
</protein>
<evidence type="ECO:0000313" key="6">
    <source>
        <dbReference type="EMBL" id="AER57612.1"/>
    </source>
</evidence>
<dbReference type="eggNOG" id="COG5517">
    <property type="taxonomic scope" value="Bacteria"/>
</dbReference>
<evidence type="ECO:0000313" key="7">
    <source>
        <dbReference type="Proteomes" id="UP000005870"/>
    </source>
</evidence>
<sequence>MELQYHVEQLLTRYVQCIDDDRLEAWPDLFVDDCSYRIIPRENADRGMSIGIMDCDSRGMLHDRVVSLRNANVYPEHFYRHLVSSVHIAGIDNGEISVQSNYAVLQTRNDGTTKLYSAGRYMDRIVAVGDALRFKEKLVILDTYRIDTLLARPL</sequence>
<dbReference type="GO" id="GO:0019380">
    <property type="term" value="P:3-phenylpropionate catabolic process"/>
    <property type="evidence" value="ECO:0007669"/>
    <property type="project" value="TreeGrafter"/>
</dbReference>
<proteinExistence type="inferred from homology"/>
<keyword evidence="7" id="KW-1185">Reference proteome</keyword>
<dbReference type="OrthoDB" id="2674149at2"/>
<comment type="pathway">
    <text evidence="1">Aromatic compound metabolism.</text>
</comment>
<evidence type="ECO:0000256" key="3">
    <source>
        <dbReference type="ARBA" id="ARBA00022797"/>
    </source>
</evidence>
<dbReference type="SUPFAM" id="SSF54427">
    <property type="entry name" value="NTF2-like"/>
    <property type="match status" value="1"/>
</dbReference>
<dbReference type="AlphaFoldDB" id="G7UVF1"/>
<evidence type="ECO:0000256" key="5">
    <source>
        <dbReference type="ARBA" id="ARBA00023002"/>
    </source>
</evidence>
<reference evidence="6 7" key="1">
    <citation type="journal article" date="2012" name="J. Bacteriol.">
        <title>Complete Genome Sequence of the BTEX-Degrading Bacterium Pseudoxanthomonas spadix BD-a59.</title>
        <authorList>
            <person name="Lee S.H."/>
            <person name="Jin H.M."/>
            <person name="Lee H.J."/>
            <person name="Kim J.M."/>
            <person name="Jeon C.O."/>
        </authorList>
    </citation>
    <scope>NUCLEOTIDE SEQUENCE [LARGE SCALE GENOMIC DNA]</scope>
    <source>
        <strain evidence="6 7">BD-a59</strain>
    </source>
</reference>
<keyword evidence="5" id="KW-0560">Oxidoreductase</keyword>
<dbReference type="PANTHER" id="PTHR41534:SF2">
    <property type="entry name" value="3-PHENYLPROPIONATE_CINNAMIC ACID DIOXYGENASE SUBUNIT BETA"/>
    <property type="match status" value="1"/>
</dbReference>
<organism evidence="6 7">
    <name type="scientific">Pseudoxanthomonas spadix (strain BD-a59)</name>
    <dbReference type="NCBI Taxonomy" id="1045855"/>
    <lineage>
        <taxon>Bacteria</taxon>
        <taxon>Pseudomonadati</taxon>
        <taxon>Pseudomonadota</taxon>
        <taxon>Gammaproteobacteria</taxon>
        <taxon>Lysobacterales</taxon>
        <taxon>Lysobacteraceae</taxon>
        <taxon>Pseudoxanthomonas</taxon>
    </lineage>
</organism>
<dbReference type="Proteomes" id="UP000005870">
    <property type="component" value="Chromosome"/>
</dbReference>
<keyword evidence="3" id="KW-0058">Aromatic hydrocarbons catabolism</keyword>
<gene>
    <name evidence="6" type="ordered locus">DSC_14840</name>
</gene>
<dbReference type="CDD" id="cd00667">
    <property type="entry name" value="ring_hydroxylating_dioxygenases_beta"/>
    <property type="match status" value="1"/>
</dbReference>
<keyword evidence="4" id="KW-0223">Dioxygenase</keyword>
<dbReference type="STRING" id="1045855.DSC_14840"/>
<dbReference type="KEGG" id="psd:DSC_14840"/>